<proteinExistence type="predicted"/>
<dbReference type="InterPro" id="IPR013830">
    <property type="entry name" value="SGNH_hydro"/>
</dbReference>
<evidence type="ECO:0000313" key="4">
    <source>
        <dbReference type="Proteomes" id="UP000002630"/>
    </source>
</evidence>
<dbReference type="eggNOG" id="ENOG502RZWN">
    <property type="taxonomic scope" value="Eukaryota"/>
</dbReference>
<dbReference type="SUPFAM" id="SSF52266">
    <property type="entry name" value="SGNH hydrolase"/>
    <property type="match status" value="1"/>
</dbReference>
<dbReference type="CDD" id="cd00229">
    <property type="entry name" value="SGNH_hydrolase"/>
    <property type="match status" value="1"/>
</dbReference>
<dbReference type="EMBL" id="FN648000">
    <property type="protein sequence ID" value="CBN79810.1"/>
    <property type="molecule type" value="Genomic_DNA"/>
</dbReference>
<dbReference type="PANTHER" id="PTHR30383:SF5">
    <property type="entry name" value="SGNH HYDROLASE-TYPE ESTERASE DOMAIN-CONTAINING PROTEIN"/>
    <property type="match status" value="1"/>
</dbReference>
<feature type="domain" description="SGNH hydrolase-type esterase" evidence="2">
    <location>
        <begin position="51"/>
        <end position="264"/>
    </location>
</feature>
<accession>D8LEZ0</accession>
<dbReference type="Pfam" id="PF13472">
    <property type="entry name" value="Lipase_GDSL_2"/>
    <property type="match status" value="1"/>
</dbReference>
<feature type="compositionally biased region" description="Basic and acidic residues" evidence="1">
    <location>
        <begin position="310"/>
        <end position="321"/>
    </location>
</feature>
<organism evidence="3 4">
    <name type="scientific">Ectocarpus siliculosus</name>
    <name type="common">Brown alga</name>
    <name type="synonym">Conferva siliculosa</name>
    <dbReference type="NCBI Taxonomy" id="2880"/>
    <lineage>
        <taxon>Eukaryota</taxon>
        <taxon>Sar</taxon>
        <taxon>Stramenopiles</taxon>
        <taxon>Ochrophyta</taxon>
        <taxon>PX clade</taxon>
        <taxon>Phaeophyceae</taxon>
        <taxon>Ectocarpales</taxon>
        <taxon>Ectocarpaceae</taxon>
        <taxon>Ectocarpus</taxon>
    </lineage>
</organism>
<sequence>MATREFWLLTSYLLVALRRALTVTWIRINKFLMKPDWVIRPVADFRHKVVLIGDGFAEGVGDWVVMGGTAGVTRMLEKEAGSDEKVRTCWHIINRGRAGSLSSDWLPSDPKSLYHRKVQSEACRDAEIFVVALGTMDVVNDCVGMPVSAMRKTALDTFEEGEICDTVKNLREICDALRAEGKKVVVCNVMTSGAGINRRTGTAKRINRQLALYGKATATATAKGETAPKGGQPVEVVKMNNPRAAREDGRAFDGLHLNARGYRAFASAVYEVVGPMMVAVEWKVWKSKLAAGLTNGAGGAAVAPISGEGFEPKSKSNKKAD</sequence>
<dbReference type="GO" id="GO:0004622">
    <property type="term" value="F:phosphatidylcholine lysophospholipase activity"/>
    <property type="evidence" value="ECO:0007669"/>
    <property type="project" value="TreeGrafter"/>
</dbReference>
<reference evidence="3 4" key="1">
    <citation type="journal article" date="2010" name="Nature">
        <title>The Ectocarpus genome and the independent evolution of multicellularity in brown algae.</title>
        <authorList>
            <person name="Cock J.M."/>
            <person name="Sterck L."/>
            <person name="Rouze P."/>
            <person name="Scornet D."/>
            <person name="Allen A.E."/>
            <person name="Amoutzias G."/>
            <person name="Anthouard V."/>
            <person name="Artiguenave F."/>
            <person name="Aury J.M."/>
            <person name="Badger J.H."/>
            <person name="Beszteri B."/>
            <person name="Billiau K."/>
            <person name="Bonnet E."/>
            <person name="Bothwell J.H."/>
            <person name="Bowler C."/>
            <person name="Boyen C."/>
            <person name="Brownlee C."/>
            <person name="Carrano C.J."/>
            <person name="Charrier B."/>
            <person name="Cho G.Y."/>
            <person name="Coelho S.M."/>
            <person name="Collen J."/>
            <person name="Corre E."/>
            <person name="Da Silva C."/>
            <person name="Delage L."/>
            <person name="Delaroque N."/>
            <person name="Dittami S.M."/>
            <person name="Doulbeau S."/>
            <person name="Elias M."/>
            <person name="Farnham G."/>
            <person name="Gachon C.M."/>
            <person name="Gschloessl B."/>
            <person name="Heesch S."/>
            <person name="Jabbari K."/>
            <person name="Jubin C."/>
            <person name="Kawai H."/>
            <person name="Kimura K."/>
            <person name="Kloareg B."/>
            <person name="Kupper F.C."/>
            <person name="Lang D."/>
            <person name="Le Bail A."/>
            <person name="Leblanc C."/>
            <person name="Lerouge P."/>
            <person name="Lohr M."/>
            <person name="Lopez P.J."/>
            <person name="Martens C."/>
            <person name="Maumus F."/>
            <person name="Michel G."/>
            <person name="Miranda-Saavedra D."/>
            <person name="Morales J."/>
            <person name="Moreau H."/>
            <person name="Motomura T."/>
            <person name="Nagasato C."/>
            <person name="Napoli C.A."/>
            <person name="Nelson D.R."/>
            <person name="Nyvall-Collen P."/>
            <person name="Peters A.F."/>
            <person name="Pommier C."/>
            <person name="Potin P."/>
            <person name="Poulain J."/>
            <person name="Quesneville H."/>
            <person name="Read B."/>
            <person name="Rensing S.A."/>
            <person name="Ritter A."/>
            <person name="Rousvoal S."/>
            <person name="Samanta M."/>
            <person name="Samson G."/>
            <person name="Schroeder D.C."/>
            <person name="Segurens B."/>
            <person name="Strittmatter M."/>
            <person name="Tonon T."/>
            <person name="Tregear J.W."/>
            <person name="Valentin K."/>
            <person name="von Dassow P."/>
            <person name="Yamagishi T."/>
            <person name="Van de Peer Y."/>
            <person name="Wincker P."/>
        </authorList>
    </citation>
    <scope>NUCLEOTIDE SEQUENCE [LARGE SCALE GENOMIC DNA]</scope>
    <source>
        <strain evidence="4">Ec32 / CCAP1310/4</strain>
    </source>
</reference>
<dbReference type="AlphaFoldDB" id="D8LEZ0"/>
<dbReference type="OrthoDB" id="57748at2759"/>
<dbReference type="PANTHER" id="PTHR30383">
    <property type="entry name" value="THIOESTERASE 1/PROTEASE 1/LYSOPHOSPHOLIPASE L1"/>
    <property type="match status" value="1"/>
</dbReference>
<dbReference type="Proteomes" id="UP000002630">
    <property type="component" value="Linkage Group LG11"/>
</dbReference>
<name>D8LEZ0_ECTSI</name>
<evidence type="ECO:0000259" key="2">
    <source>
        <dbReference type="Pfam" id="PF13472"/>
    </source>
</evidence>
<evidence type="ECO:0000256" key="1">
    <source>
        <dbReference type="SAM" id="MobiDB-lite"/>
    </source>
</evidence>
<feature type="region of interest" description="Disordered" evidence="1">
    <location>
        <begin position="296"/>
        <end position="321"/>
    </location>
</feature>
<dbReference type="InParanoid" id="D8LEZ0"/>
<keyword evidence="4" id="KW-1185">Reference proteome</keyword>
<gene>
    <name evidence="3" type="ORF">Esi_0014_0148</name>
</gene>
<dbReference type="EMBL" id="FN649736">
    <property type="protein sequence ID" value="CBN79810.1"/>
    <property type="molecule type" value="Genomic_DNA"/>
</dbReference>
<dbReference type="InterPro" id="IPR051532">
    <property type="entry name" value="Ester_Hydrolysis_Enzymes"/>
</dbReference>
<dbReference type="Gene3D" id="3.40.50.1110">
    <property type="entry name" value="SGNH hydrolase"/>
    <property type="match status" value="1"/>
</dbReference>
<dbReference type="OMA" id="MMTAIEW"/>
<protein>
    <recommendedName>
        <fullName evidence="2">SGNH hydrolase-type esterase domain-containing protein</fullName>
    </recommendedName>
</protein>
<evidence type="ECO:0000313" key="3">
    <source>
        <dbReference type="EMBL" id="CBN79810.1"/>
    </source>
</evidence>
<dbReference type="InterPro" id="IPR036514">
    <property type="entry name" value="SGNH_hydro_sf"/>
</dbReference>